<sequence length="2236" mass="238943">MGTQKNGTHLEHLWAVAGSRSGRVIAVAGERDADTVDSSSVHVYSKSKLDSLAALEVAGSICALDFADDDLLLAGGERGELHGFDVSGETASEVLTHTHGIKLHIRAIASDEKGTTIAVVDDGGQLAIYALERPEGTGPQAGPKLRETYRARLSARPLRTAAFDASSGKLAVGGDDGIVRVLALDPSGSVAGEVHELPTGDKGITALTFTGDGRVIAGCGDGSIRVSYLEGAADEEDRSGDQAHVGPVRGLVLGLQLADEAGRDLTRRLLSIGHDGKLKAWIHDTRRQPKTVEIGANLELRAMAWLRPYRAKDDNKGGTLLIVDAKRRLHLVKLDAESSPSDDIDRVSSHFATLRSNLDARKDELREQAVSELAALPEDSARVLLDRVIARDRKPDVRKLACEAVAKGQRRRSRPALRSALDDGDATVRFAAFEALRVIEGARALTPVRAALGSKHADLRKFAVEQLPALRAVSPLVPGLVAERLNDKDTTVRAAALEALCALEPPGSRVPLRTAFEQGPPDIRVAALRKLYTLRRDKIEGAEDPTGRDLFEDALDDKHGDVRETAFLLSVGTRPKLLAKLGETFKAEIGKLAKLGTTLTAADGEPSEADLEPLFAAMACREADTALRGAKSLAVLGDGRSTGALLQLSRESDAGVRRLVADALFVGILAMPSDDRLAARLQWLLDDADSTVRNAVFENLQLLSSDRQDAGALDLAELALGAASEDMRVRALQVLVEFGGKGKRASDETLARRADQLLGDALDDEAQKVRKEAFRTLWAWHSKNPQTPLTRGAHSRHADIREDVVKELDRQQHSWADELLLGLITDQHVAVGKAAFEALTNSKSSKDRVARYKDRAEVYLAAMDSPRPQVRAIGAHGARRADRDLVRKRLIELLDDEHLEVHTKAIESIDRLLPKDQHAWSQAFASKFWALRVRAAELCGKRRDDRAISPMRALLTIPQTDPNRPSAELRQRGARAMADVGDRGSISFFVELLEDPDPIVREMASRGLATACEKRDTQILLAALSHNDLPVRSWIAEGLARLGDVRAVPVLVGTLANTHRPIRLGAILSLAALGPDGSRGLLRGLEDTDREVQDLVFAIIVARDVARVRAKQAPDLMLAALASSQPEIRYVAARALEERQDGEQLMAFATELVGPPKPDKAADLKKWPDEDQRSARLRVIVDSLASDDPSLRYAAARVLSLRSQALAFWRESGRLKGPQASDAPPTPQTNWEDGEASQPRRSGWIRRLIGNAVELAKTATGAATGDSNVTRLHPTPGGEAPAPELGEIRRLVFGTYAGLVRQAPAPGAADETHRVRRDSIDRLGKLGESAEVGRDSVLPVLRRALSDPNHLVRRAAVTALRGLYQPGAVEPLGLALQSSASDVGRAAVDELVQQALSGGGDQAQAARAMALEGVDAPNAEVRAHALLQIQKLFDAESLEPWFVALGSTHADLRLSVVDRLVDARDDRVGEALMRAMESDHEDLRLKAASALARRGDLRTIDVLSAFLRAEDARVASRAVEALVSLAKVRRPVEGGEPGETEAVPEASAAAAECIAARIEDDPDRTADRNALISALMRIADAKGAPVLLGLLEGDDAGLRSRCFDALVAIARDPSRPAQRVNAHVGGGVARARYHESMLLDWLGTIIATNDAALREKIARLLRDVDDTGAEPLLARLLEDREPAVRVAACEVLAFRAEWIPGATLDALAATLAAGRRELVLPAAEGLAARGSSAAFKSLLLVLKAGADDERRRAIVALGTLGDRRALEDLEPLLDPDAEITPEDRALAPAAVEALGAMLAKLEDPDERDRVRATVERSAQQGPQDLRLGAISGLSHAADDRSRALIEKLARERLEPEPIRVRAAQQLGALGNAGAEEVLAGLLSDASANVRNAAYKALERVFPTERTRTALLALRSVHTELSSPAASFLAKHGDSEVLVARMTEIADDSVRQRLRRGLIRRGECPSSLAELLKGDAAPQRADAAWIAGAAGADAKAKLGAALGEAVTSSAKQWVALAGQASQADAARAWRASLWAARRVGVDVEAAAVAVVDGTAAGQAEAPIAVLGEALRYLAEHGDAAQLGKLEPALSHRDASVRAAAGAAVAKLASDAATQVIDRLAVADQVAVAPLVASALDAGHGQAMFESPARRRLSLPLMLGDARFMILSEAAQATGKEPARLTAIASLGRLGTAQATSVLQGLLDREGEPEDVRKVAFKALRRAQRGKTTTATRGAAHQ</sequence>
<dbReference type="Proteomes" id="UP000238823">
    <property type="component" value="Unassembled WGS sequence"/>
</dbReference>
<accession>A0A2S9YNP5</accession>
<evidence type="ECO:0000313" key="4">
    <source>
        <dbReference type="Proteomes" id="UP000238823"/>
    </source>
</evidence>
<dbReference type="InterPro" id="IPR016024">
    <property type="entry name" value="ARM-type_fold"/>
</dbReference>
<dbReference type="Pfam" id="PF12765">
    <property type="entry name" value="Cohesin_HEAT"/>
    <property type="match status" value="1"/>
</dbReference>
<dbReference type="GO" id="GO:0016491">
    <property type="term" value="F:oxidoreductase activity"/>
    <property type="evidence" value="ECO:0007669"/>
    <property type="project" value="TreeGrafter"/>
</dbReference>
<keyword evidence="3" id="KW-0456">Lyase</keyword>
<dbReference type="InterPro" id="IPR021133">
    <property type="entry name" value="HEAT_type_2"/>
</dbReference>
<evidence type="ECO:0000313" key="3">
    <source>
        <dbReference type="EMBL" id="PRQ06707.1"/>
    </source>
</evidence>
<dbReference type="PANTHER" id="PTHR12697">
    <property type="entry name" value="PBS LYASE HEAT-LIKE PROTEIN"/>
    <property type="match status" value="1"/>
</dbReference>
<dbReference type="SMART" id="SM00320">
    <property type="entry name" value="WD40"/>
    <property type="match status" value="4"/>
</dbReference>
<dbReference type="SMART" id="SM00567">
    <property type="entry name" value="EZ_HEAT"/>
    <property type="match status" value="16"/>
</dbReference>
<evidence type="ECO:0000256" key="2">
    <source>
        <dbReference type="SAM" id="MobiDB-lite"/>
    </source>
</evidence>
<dbReference type="InterPro" id="IPR011989">
    <property type="entry name" value="ARM-like"/>
</dbReference>
<feature type="region of interest" description="Disordered" evidence="2">
    <location>
        <begin position="1264"/>
        <end position="1283"/>
    </location>
</feature>
<dbReference type="OrthoDB" id="5476093at2"/>
<gene>
    <name evidence="3" type="ORF">ENSA7_35830</name>
</gene>
<dbReference type="PROSITE" id="PS50077">
    <property type="entry name" value="HEAT_REPEAT"/>
    <property type="match status" value="1"/>
</dbReference>
<dbReference type="InterPro" id="IPR015943">
    <property type="entry name" value="WD40/YVTN_repeat-like_dom_sf"/>
</dbReference>
<dbReference type="PANTHER" id="PTHR12697:SF38">
    <property type="entry name" value="PBS LYASE HEAT DOMAIN PROTEIN REPEAT-CONTAINING PROTEIN"/>
    <property type="match status" value="1"/>
</dbReference>
<dbReference type="Gene3D" id="2.130.10.10">
    <property type="entry name" value="YVTN repeat-like/Quinoprotein amine dehydrogenase"/>
    <property type="match status" value="1"/>
</dbReference>
<evidence type="ECO:0000256" key="1">
    <source>
        <dbReference type="ARBA" id="ARBA00045876"/>
    </source>
</evidence>
<dbReference type="InterPro" id="IPR036322">
    <property type="entry name" value="WD40_repeat_dom_sf"/>
</dbReference>
<organism evidence="3 4">
    <name type="scientific">Enhygromyxa salina</name>
    <dbReference type="NCBI Taxonomy" id="215803"/>
    <lineage>
        <taxon>Bacteria</taxon>
        <taxon>Pseudomonadati</taxon>
        <taxon>Myxococcota</taxon>
        <taxon>Polyangia</taxon>
        <taxon>Nannocystales</taxon>
        <taxon>Nannocystaceae</taxon>
        <taxon>Enhygromyxa</taxon>
    </lineage>
</organism>
<dbReference type="Gene3D" id="1.25.10.10">
    <property type="entry name" value="Leucine-rich Repeat Variant"/>
    <property type="match status" value="10"/>
</dbReference>
<feature type="region of interest" description="Disordered" evidence="2">
    <location>
        <begin position="1214"/>
        <end position="1242"/>
    </location>
</feature>
<name>A0A2S9YNP5_9BACT</name>
<comment type="function">
    <text evidence="1">Catalyzes the hydroxylation of the N(6)-(4-aminobutyl)-L-lysine intermediate produced by deoxyhypusine synthase/DHPS on a critical lysine of the eukaryotic translation initiation factor 5A/eIF-5A. This is the second step of the post-translational modification of that lysine into an unusual amino acid residue named hypusine. Hypusination is unique to mature eIF-5A factor and is essential for its function.</text>
</comment>
<dbReference type="InterPro" id="IPR026003">
    <property type="entry name" value="Cohesin_HEAT"/>
</dbReference>
<dbReference type="Pfam" id="PF13646">
    <property type="entry name" value="HEAT_2"/>
    <property type="match status" value="4"/>
</dbReference>
<dbReference type="InterPro" id="IPR001680">
    <property type="entry name" value="WD40_rpt"/>
</dbReference>
<dbReference type="RefSeq" id="WP_106090556.1">
    <property type="nucleotide sequence ID" value="NZ_PVNL01000069.1"/>
</dbReference>
<dbReference type="SUPFAM" id="SSF50978">
    <property type="entry name" value="WD40 repeat-like"/>
    <property type="match status" value="1"/>
</dbReference>
<protein>
    <submittedName>
        <fullName evidence="3">Putative lyase</fullName>
    </submittedName>
</protein>
<dbReference type="EMBL" id="PVNL01000069">
    <property type="protein sequence ID" value="PRQ06707.1"/>
    <property type="molecule type" value="Genomic_DNA"/>
</dbReference>
<dbReference type="InterPro" id="IPR004155">
    <property type="entry name" value="PBS_lyase_HEAT"/>
</dbReference>
<proteinExistence type="predicted"/>
<dbReference type="SUPFAM" id="SSF48371">
    <property type="entry name" value="ARM repeat"/>
    <property type="match status" value="3"/>
</dbReference>
<dbReference type="GO" id="GO:0016829">
    <property type="term" value="F:lyase activity"/>
    <property type="evidence" value="ECO:0007669"/>
    <property type="project" value="UniProtKB-KW"/>
</dbReference>
<comment type="caution">
    <text evidence="3">The sequence shown here is derived from an EMBL/GenBank/DDBJ whole genome shotgun (WGS) entry which is preliminary data.</text>
</comment>
<reference evidence="3 4" key="1">
    <citation type="submission" date="2018-03" db="EMBL/GenBank/DDBJ databases">
        <title>Draft Genome Sequences of the Obligatory Marine Myxobacteria Enhygromyxa salina SWB007.</title>
        <authorList>
            <person name="Poehlein A."/>
            <person name="Moghaddam J.A."/>
            <person name="Harms H."/>
            <person name="Alanjari M."/>
            <person name="Koenig G.M."/>
            <person name="Daniel R."/>
            <person name="Schaeberle T.F."/>
        </authorList>
    </citation>
    <scope>NUCLEOTIDE SEQUENCE [LARGE SCALE GENOMIC DNA]</scope>
    <source>
        <strain evidence="3 4">SWB007</strain>
    </source>
</reference>